<protein>
    <recommendedName>
        <fullName evidence="3">FAD:protein FMN transferase</fullName>
        <ecNumber evidence="2">2.7.1.180</ecNumber>
    </recommendedName>
    <alternativeName>
        <fullName evidence="9">Flavin transferase</fullName>
    </alternativeName>
</protein>
<gene>
    <name evidence="11" type="ORF">GCM10009846_17990</name>
</gene>
<reference evidence="11 12" key="1">
    <citation type="journal article" date="2019" name="Int. J. Syst. Evol. Microbiol.">
        <title>The Global Catalogue of Microorganisms (GCM) 10K type strain sequencing project: providing services to taxonomists for standard genome sequencing and annotation.</title>
        <authorList>
            <consortium name="The Broad Institute Genomics Platform"/>
            <consortium name="The Broad Institute Genome Sequencing Center for Infectious Disease"/>
            <person name="Wu L."/>
            <person name="Ma J."/>
        </authorList>
    </citation>
    <scope>NUCLEOTIDE SEQUENCE [LARGE SCALE GENOMIC DNA]</scope>
    <source>
        <strain evidence="11 12">JCM 16026</strain>
    </source>
</reference>
<evidence type="ECO:0000256" key="1">
    <source>
        <dbReference type="ARBA" id="ARBA00001946"/>
    </source>
</evidence>
<dbReference type="PANTHER" id="PTHR30040:SF2">
    <property type="entry name" value="FAD:PROTEIN FMN TRANSFERASE"/>
    <property type="match status" value="1"/>
</dbReference>
<keyword evidence="12" id="KW-1185">Reference proteome</keyword>
<evidence type="ECO:0000256" key="2">
    <source>
        <dbReference type="ARBA" id="ARBA00011955"/>
    </source>
</evidence>
<organism evidence="11 12">
    <name type="scientific">Agrococcus versicolor</name>
    <dbReference type="NCBI Taxonomy" id="501482"/>
    <lineage>
        <taxon>Bacteria</taxon>
        <taxon>Bacillati</taxon>
        <taxon>Actinomycetota</taxon>
        <taxon>Actinomycetes</taxon>
        <taxon>Micrococcales</taxon>
        <taxon>Microbacteriaceae</taxon>
        <taxon>Agrococcus</taxon>
    </lineage>
</organism>
<dbReference type="EMBL" id="BAAAQT010000006">
    <property type="protein sequence ID" value="GAA2173954.1"/>
    <property type="molecule type" value="Genomic_DNA"/>
</dbReference>
<evidence type="ECO:0000256" key="10">
    <source>
        <dbReference type="ARBA" id="ARBA00048540"/>
    </source>
</evidence>
<keyword evidence="7" id="KW-0274">FAD</keyword>
<keyword evidence="8" id="KW-0460">Magnesium</keyword>
<sequence>MPARLRLDAIGTRWSIDTPEPLGEEVVVAIRDRIDAYDRAWSRFRDDAAIAPLARAAGSVRMPPESAELARLYRTLHDLTQGAVTPLVGASLERLGYGRDGVASTSLEPERPPAWDDVLRWEGATIETSAPVVLDVGAAGKGQLVDLVGDVLDAHGVHDRVVDASGDLRHAGAGDAGRPTRVALEDPRALGHAIGVVEVSGEALCASAGNRRRWAGMHHILDGRTGAPTTEVIGTWVVAERAMVADAIATALSFAPVGLLARHFSFEHARMYAGGQVEATGRFAAGLHVRKVAA</sequence>
<dbReference type="SUPFAM" id="SSF143631">
    <property type="entry name" value="ApbE-like"/>
    <property type="match status" value="1"/>
</dbReference>
<evidence type="ECO:0000256" key="8">
    <source>
        <dbReference type="ARBA" id="ARBA00022842"/>
    </source>
</evidence>
<evidence type="ECO:0000313" key="11">
    <source>
        <dbReference type="EMBL" id="GAA2173954.1"/>
    </source>
</evidence>
<evidence type="ECO:0000313" key="12">
    <source>
        <dbReference type="Proteomes" id="UP001501599"/>
    </source>
</evidence>
<dbReference type="Proteomes" id="UP001501599">
    <property type="component" value="Unassembled WGS sequence"/>
</dbReference>
<proteinExistence type="predicted"/>
<keyword evidence="6" id="KW-0479">Metal-binding</keyword>
<dbReference type="GO" id="GO:0016740">
    <property type="term" value="F:transferase activity"/>
    <property type="evidence" value="ECO:0007669"/>
    <property type="project" value="UniProtKB-KW"/>
</dbReference>
<dbReference type="PANTHER" id="PTHR30040">
    <property type="entry name" value="THIAMINE BIOSYNTHESIS LIPOPROTEIN APBE"/>
    <property type="match status" value="1"/>
</dbReference>
<dbReference type="InterPro" id="IPR003374">
    <property type="entry name" value="ApbE-like_sf"/>
</dbReference>
<dbReference type="Pfam" id="PF02424">
    <property type="entry name" value="ApbE"/>
    <property type="match status" value="1"/>
</dbReference>
<accession>A0ABN3ART0</accession>
<evidence type="ECO:0000256" key="5">
    <source>
        <dbReference type="ARBA" id="ARBA00022679"/>
    </source>
</evidence>
<keyword evidence="5 11" id="KW-0808">Transferase</keyword>
<dbReference type="InterPro" id="IPR024932">
    <property type="entry name" value="ApbE"/>
</dbReference>
<keyword evidence="4" id="KW-0285">Flavoprotein</keyword>
<evidence type="ECO:0000256" key="6">
    <source>
        <dbReference type="ARBA" id="ARBA00022723"/>
    </source>
</evidence>
<dbReference type="EC" id="2.7.1.180" evidence="2"/>
<name>A0ABN3ART0_9MICO</name>
<comment type="catalytic activity">
    <reaction evidence="10">
        <text>L-threonyl-[protein] + FAD = FMN-L-threonyl-[protein] + AMP + H(+)</text>
        <dbReference type="Rhea" id="RHEA:36847"/>
        <dbReference type="Rhea" id="RHEA-COMP:11060"/>
        <dbReference type="Rhea" id="RHEA-COMP:11061"/>
        <dbReference type="ChEBI" id="CHEBI:15378"/>
        <dbReference type="ChEBI" id="CHEBI:30013"/>
        <dbReference type="ChEBI" id="CHEBI:57692"/>
        <dbReference type="ChEBI" id="CHEBI:74257"/>
        <dbReference type="ChEBI" id="CHEBI:456215"/>
        <dbReference type="EC" id="2.7.1.180"/>
    </reaction>
</comment>
<evidence type="ECO:0000256" key="7">
    <source>
        <dbReference type="ARBA" id="ARBA00022827"/>
    </source>
</evidence>
<dbReference type="RefSeq" id="WP_344342813.1">
    <property type="nucleotide sequence ID" value="NZ_BAAAQT010000006.1"/>
</dbReference>
<evidence type="ECO:0000256" key="9">
    <source>
        <dbReference type="ARBA" id="ARBA00031306"/>
    </source>
</evidence>
<comment type="caution">
    <text evidence="11">The sequence shown here is derived from an EMBL/GenBank/DDBJ whole genome shotgun (WGS) entry which is preliminary data.</text>
</comment>
<comment type="cofactor">
    <cofactor evidence="1">
        <name>Mg(2+)</name>
        <dbReference type="ChEBI" id="CHEBI:18420"/>
    </cofactor>
</comment>
<evidence type="ECO:0000256" key="3">
    <source>
        <dbReference type="ARBA" id="ARBA00016337"/>
    </source>
</evidence>
<evidence type="ECO:0000256" key="4">
    <source>
        <dbReference type="ARBA" id="ARBA00022630"/>
    </source>
</evidence>
<dbReference type="Gene3D" id="3.10.520.10">
    <property type="entry name" value="ApbE-like domains"/>
    <property type="match status" value="1"/>
</dbReference>